<gene>
    <name evidence="1" type="ORF">V0288_19510</name>
</gene>
<name>A0AAW9QZC9_9CHRO</name>
<dbReference type="EMBL" id="JBAFSM010000045">
    <property type="protein sequence ID" value="MEG3439323.1"/>
    <property type="molecule type" value="Genomic_DNA"/>
</dbReference>
<accession>A0AAW9QZC9</accession>
<keyword evidence="2" id="KW-1185">Reference proteome</keyword>
<comment type="caution">
    <text evidence="1">The sequence shown here is derived from an EMBL/GenBank/DDBJ whole genome shotgun (WGS) entry which is preliminary data.</text>
</comment>
<evidence type="ECO:0000313" key="1">
    <source>
        <dbReference type="EMBL" id="MEG3439323.1"/>
    </source>
</evidence>
<dbReference type="Proteomes" id="UP001328733">
    <property type="component" value="Unassembled WGS sequence"/>
</dbReference>
<organism evidence="1 2">
    <name type="scientific">Pannus brasiliensis CCIBt3594</name>
    <dbReference type="NCBI Taxonomy" id="1427578"/>
    <lineage>
        <taxon>Bacteria</taxon>
        <taxon>Bacillati</taxon>
        <taxon>Cyanobacteriota</taxon>
        <taxon>Cyanophyceae</taxon>
        <taxon>Oscillatoriophycideae</taxon>
        <taxon>Chroococcales</taxon>
        <taxon>Microcystaceae</taxon>
        <taxon>Pannus</taxon>
    </lineage>
</organism>
<protein>
    <submittedName>
        <fullName evidence="1">Uncharacterized protein</fullName>
    </submittedName>
</protein>
<sequence length="143" mass="16632">MKTNKVTLEELLIAVNELRSLNTDEWNQIRRYRRALYTDEETARTFQISPLLARLIYLQTDRDEAIELNYRYAPSGNENPIYRYIQPDKGLTKLMETALLSGITEESLVSDYGLHPSHVFAAKTKYPNLFKPLAFKLSITPYN</sequence>
<dbReference type="AlphaFoldDB" id="A0AAW9QZC9"/>
<dbReference type="RefSeq" id="WP_332866809.1">
    <property type="nucleotide sequence ID" value="NZ_JBAFSM010000045.1"/>
</dbReference>
<proteinExistence type="predicted"/>
<reference evidence="1 2" key="1">
    <citation type="submission" date="2024-01" db="EMBL/GenBank/DDBJ databases">
        <title>Genomic insights into the taxonomy and metabolism of the cyanobacterium Pannus brasiliensis CCIBt3594.</title>
        <authorList>
            <person name="Machado M."/>
            <person name="Botero N.B."/>
            <person name="Andreote A.P.D."/>
            <person name="Feitosa A.M.T."/>
            <person name="Popin R."/>
            <person name="Sivonen K."/>
            <person name="Fiore M.F."/>
        </authorList>
    </citation>
    <scope>NUCLEOTIDE SEQUENCE [LARGE SCALE GENOMIC DNA]</scope>
    <source>
        <strain evidence="1 2">CCIBt3594</strain>
    </source>
</reference>
<evidence type="ECO:0000313" key="2">
    <source>
        <dbReference type="Proteomes" id="UP001328733"/>
    </source>
</evidence>